<gene>
    <name evidence="2" type="ORF">DFP88_101623</name>
</gene>
<evidence type="ECO:0000313" key="2">
    <source>
        <dbReference type="EMBL" id="PYE85949.1"/>
    </source>
</evidence>
<accession>A0A318SZZ5</accession>
<evidence type="ECO:0000313" key="3">
    <source>
        <dbReference type="Proteomes" id="UP000248311"/>
    </source>
</evidence>
<dbReference type="Pfam" id="PF07045">
    <property type="entry name" value="DUF1330"/>
    <property type="match status" value="1"/>
</dbReference>
<dbReference type="EMBL" id="QJTE01000001">
    <property type="protein sequence ID" value="PYE85949.1"/>
    <property type="molecule type" value="Genomic_DNA"/>
</dbReference>
<name>A0A318SZZ5_9RHOB</name>
<dbReference type="OrthoDB" id="9806380at2"/>
<dbReference type="PANTHER" id="PTHR41521:SF4">
    <property type="entry name" value="BLR0684 PROTEIN"/>
    <property type="match status" value="1"/>
</dbReference>
<feature type="domain" description="DUF1330" evidence="1">
    <location>
        <begin position="4"/>
        <end position="93"/>
    </location>
</feature>
<dbReference type="PANTHER" id="PTHR41521">
    <property type="match status" value="1"/>
</dbReference>
<comment type="caution">
    <text evidence="2">The sequence shown here is derived from an EMBL/GenBank/DDBJ whole genome shotgun (WGS) entry which is preliminary data.</text>
</comment>
<dbReference type="RefSeq" id="WP_110812956.1">
    <property type="nucleotide sequence ID" value="NZ_QJTE01000001.1"/>
</dbReference>
<evidence type="ECO:0000259" key="1">
    <source>
        <dbReference type="Pfam" id="PF07045"/>
    </source>
</evidence>
<reference evidence="2 3" key="1">
    <citation type="submission" date="2018-06" db="EMBL/GenBank/DDBJ databases">
        <title>Genomic Encyclopedia of Type Strains, Phase III (KMG-III): the genomes of soil and plant-associated and newly described type strains.</title>
        <authorList>
            <person name="Whitman W."/>
        </authorList>
    </citation>
    <scope>NUCLEOTIDE SEQUENCE [LARGE SCALE GENOMIC DNA]</scope>
    <source>
        <strain evidence="2 3">CECT 9025</strain>
    </source>
</reference>
<dbReference type="Proteomes" id="UP000248311">
    <property type="component" value="Unassembled WGS sequence"/>
</dbReference>
<organism evidence="2 3">
    <name type="scientific">Pseudoroseicyclus aestuarii</name>
    <dbReference type="NCBI Taxonomy" id="1795041"/>
    <lineage>
        <taxon>Bacteria</taxon>
        <taxon>Pseudomonadati</taxon>
        <taxon>Pseudomonadota</taxon>
        <taxon>Alphaproteobacteria</taxon>
        <taxon>Rhodobacterales</taxon>
        <taxon>Paracoccaceae</taxon>
        <taxon>Pseudoroseicyclus</taxon>
    </lineage>
</organism>
<keyword evidence="3" id="KW-1185">Reference proteome</keyword>
<dbReference type="InterPro" id="IPR010753">
    <property type="entry name" value="DUF1330"/>
</dbReference>
<dbReference type="AlphaFoldDB" id="A0A318SZZ5"/>
<proteinExistence type="predicted"/>
<dbReference type="SUPFAM" id="SSF54909">
    <property type="entry name" value="Dimeric alpha+beta barrel"/>
    <property type="match status" value="1"/>
</dbReference>
<sequence length="96" mass="10337">MPAALWIAHSRVSDDAAYGEYAKRATGAIEAHGGSFIARGGRYVQLEGQDSPRNVVIRFASLEAAQACYDSAEYQEALSYAKGAAERDVVIVEIND</sequence>
<dbReference type="Gene3D" id="3.30.70.100">
    <property type="match status" value="1"/>
</dbReference>
<protein>
    <submittedName>
        <fullName evidence="2">Uncharacterized protein (DUF1330 family)</fullName>
    </submittedName>
</protein>
<dbReference type="InterPro" id="IPR011008">
    <property type="entry name" value="Dimeric_a/b-barrel"/>
</dbReference>